<keyword evidence="2" id="KW-1003">Cell membrane</keyword>
<feature type="transmembrane region" description="Helical" evidence="6">
    <location>
        <begin position="391"/>
        <end position="412"/>
    </location>
</feature>
<keyword evidence="4 6" id="KW-1133">Transmembrane helix</keyword>
<dbReference type="eggNOG" id="COG4258">
    <property type="taxonomic scope" value="Bacteria"/>
</dbReference>
<evidence type="ECO:0000259" key="7">
    <source>
        <dbReference type="Pfam" id="PF03176"/>
    </source>
</evidence>
<feature type="transmembrane region" description="Helical" evidence="6">
    <location>
        <begin position="297"/>
        <end position="317"/>
    </location>
</feature>
<keyword evidence="5 6" id="KW-0472">Membrane</keyword>
<dbReference type="RefSeq" id="WP_007576256.1">
    <property type="nucleotide sequence ID" value="NZ_BPTS01000002.1"/>
</dbReference>
<evidence type="ECO:0000256" key="5">
    <source>
        <dbReference type="ARBA" id="ARBA00023136"/>
    </source>
</evidence>
<comment type="subcellular location">
    <subcellularLocation>
        <location evidence="1">Cell membrane</location>
        <topology evidence="1">Multi-pass membrane protein</topology>
    </subcellularLocation>
</comment>
<dbReference type="AlphaFoldDB" id="F8N5P8"/>
<protein>
    <submittedName>
        <fullName evidence="8">Putative exporter</fullName>
    </submittedName>
</protein>
<dbReference type="Pfam" id="PF03176">
    <property type="entry name" value="MMPL"/>
    <property type="match status" value="2"/>
</dbReference>
<dbReference type="HOGENOM" id="CLU_003055_0_0_10"/>
<dbReference type="STRING" id="688246.Premu_2861"/>
<evidence type="ECO:0000256" key="4">
    <source>
        <dbReference type="ARBA" id="ARBA00022989"/>
    </source>
</evidence>
<evidence type="ECO:0000256" key="3">
    <source>
        <dbReference type="ARBA" id="ARBA00022692"/>
    </source>
</evidence>
<organism evidence="8 9">
    <name type="scientific">Hallella multisaccharivorax DSM 17128</name>
    <dbReference type="NCBI Taxonomy" id="688246"/>
    <lineage>
        <taxon>Bacteria</taxon>
        <taxon>Pseudomonadati</taxon>
        <taxon>Bacteroidota</taxon>
        <taxon>Bacteroidia</taxon>
        <taxon>Bacteroidales</taxon>
        <taxon>Prevotellaceae</taxon>
        <taxon>Hallella</taxon>
    </lineage>
</organism>
<dbReference type="InterPro" id="IPR050545">
    <property type="entry name" value="Mycobact_MmpL"/>
</dbReference>
<feature type="transmembrane region" description="Helical" evidence="6">
    <location>
        <begin position="360"/>
        <end position="379"/>
    </location>
</feature>
<proteinExistence type="predicted"/>
<feature type="transmembrane region" description="Helical" evidence="6">
    <location>
        <begin position="323"/>
        <end position="348"/>
    </location>
</feature>
<sequence>MTRLVLRIFDYFSMHRGRMLLVLLLTVPLLCMLVSRIHFKEDISDFLPLGSRNQEAMAIYRQLSGADRILVLVGGKDDAKADPDSIVQAVDDFVEAVRKHTNLKADAISSQVDMDRMAQAASFVYDNVPYFLTHDDYASMERKLRSRHFIKDQLALDKQLLLLPSGSFLSDNMGRDPLHLFTPVVRKLSSQTSQLGYELYDDHIFMPDMKRALVMITSPYGSSETEHNYALVGQLEKIVAQTEHDHATISVRLTGGPVIAVGNAQRIKADSTVSVTIAVVLILLILIVSFRNAWNIALIAVSIAWGWLFALAGLSAINSNMSVIVVGISSVILGIAINYPLHLIAHLSHTSDVRKALREILMPLLIGNITTIGAFLALVPLKSVALRDLGLFASFLLMGTILFVLIFLPHIVRHTQPQQRVFLGKLGAWRPDRYPKLIVAIAVLTVIFAVFSFRVGFDANLSHMNYMSAEQRHDLDYLARQRKNATKDKEIYIVSSGKTLDAALSADDAIQGQLAQLCKAGASVSGVGQFLCSRREQRERLKAWQIFIGKYGKQIAAALSVEASRQGFTAESFSKFKAILSRDYPLRAPSYFKTWQEAVLPNGIVYDKTMATYNIVSVVSLPKTGTSNALAQIGRHIDDASHYHFEIGQLNSVIANSLSDNFNYIGYACGLIVFFFLWFSFGNIELAALSFLPMAVSWVWILGIMGLTGTEFNIVNIILATFIFGQGDDYTIFMTEGCQYEYAYGRKMLASYKHSILLSALIMFIGMGALIIARHPALHSLAVVTVIGMFSVVLMAWILPPFIFRWLVSKRGVLRNRPLTLKSLIFPKRYPQVCSPGEAMEYYISYVKDAYYYCGSDVVRTVRQSLRHYSALVHADTVGQLSVDAGSYGAVALAAALMYPNKTIMAEVDNEDDAAVCRQIACRIAKNIKVEKQPQS</sequence>
<keyword evidence="3 6" id="KW-0812">Transmembrane</keyword>
<name>F8N5P8_9BACT</name>
<feature type="domain" description="Membrane transport protein MMPL" evidence="7">
    <location>
        <begin position="68"/>
        <end position="413"/>
    </location>
</feature>
<gene>
    <name evidence="8" type="ORF">Premu_2861</name>
</gene>
<evidence type="ECO:0000256" key="2">
    <source>
        <dbReference type="ARBA" id="ARBA00022475"/>
    </source>
</evidence>
<evidence type="ECO:0000256" key="1">
    <source>
        <dbReference type="ARBA" id="ARBA00004651"/>
    </source>
</evidence>
<feature type="transmembrane region" description="Helical" evidence="6">
    <location>
        <begin position="437"/>
        <end position="457"/>
    </location>
</feature>
<evidence type="ECO:0000256" key="6">
    <source>
        <dbReference type="SAM" id="Phobius"/>
    </source>
</evidence>
<accession>F8N5P8</accession>
<dbReference type="GO" id="GO:0005886">
    <property type="term" value="C:plasma membrane"/>
    <property type="evidence" value="ECO:0007669"/>
    <property type="project" value="UniProtKB-SubCell"/>
</dbReference>
<dbReference type="PANTHER" id="PTHR33406">
    <property type="entry name" value="MEMBRANE PROTEIN MJ1562-RELATED"/>
    <property type="match status" value="1"/>
</dbReference>
<dbReference type="OrthoDB" id="9803035at2"/>
<feature type="transmembrane region" description="Helical" evidence="6">
    <location>
        <begin position="756"/>
        <end position="775"/>
    </location>
</feature>
<dbReference type="Gene3D" id="1.20.1640.10">
    <property type="entry name" value="Multidrug efflux transporter AcrB transmembrane domain"/>
    <property type="match status" value="2"/>
</dbReference>
<feature type="transmembrane region" description="Helical" evidence="6">
    <location>
        <begin position="781"/>
        <end position="808"/>
    </location>
</feature>
<feature type="transmembrane region" description="Helical" evidence="6">
    <location>
        <begin position="273"/>
        <end position="290"/>
    </location>
</feature>
<evidence type="ECO:0000313" key="9">
    <source>
        <dbReference type="Proteomes" id="UP000002772"/>
    </source>
</evidence>
<feature type="domain" description="Membrane transport protein MMPL" evidence="7">
    <location>
        <begin position="473"/>
        <end position="804"/>
    </location>
</feature>
<dbReference type="InterPro" id="IPR004869">
    <property type="entry name" value="MMPL_dom"/>
</dbReference>
<dbReference type="SUPFAM" id="SSF82866">
    <property type="entry name" value="Multidrug efflux transporter AcrB transmembrane domain"/>
    <property type="match status" value="2"/>
</dbReference>
<keyword evidence="9" id="KW-1185">Reference proteome</keyword>
<dbReference type="Proteomes" id="UP000002772">
    <property type="component" value="Unassembled WGS sequence"/>
</dbReference>
<evidence type="ECO:0000313" key="8">
    <source>
        <dbReference type="EMBL" id="EGN58206.1"/>
    </source>
</evidence>
<feature type="transmembrane region" description="Helical" evidence="6">
    <location>
        <begin position="662"/>
        <end position="679"/>
    </location>
</feature>
<dbReference type="EMBL" id="GL945017">
    <property type="protein sequence ID" value="EGN58206.1"/>
    <property type="molecule type" value="Genomic_DNA"/>
</dbReference>
<reference evidence="9" key="1">
    <citation type="journal article" date="2011" name="Stand. Genomic Sci.">
        <title>Non-contiguous finished genome sequence of the opportunistic oral pathogen Prevotella multisaccharivorax type strain (PPPA20).</title>
        <authorList>
            <person name="Pati A."/>
            <person name="Gronow S."/>
            <person name="Lu M."/>
            <person name="Lapidus A."/>
            <person name="Nolan M."/>
            <person name="Lucas S."/>
            <person name="Hammon N."/>
            <person name="Deshpande S."/>
            <person name="Cheng J.F."/>
            <person name="Tapia R."/>
            <person name="Han C."/>
            <person name="Goodwin L."/>
            <person name="Pitluck S."/>
            <person name="Liolios K."/>
            <person name="Pagani I."/>
            <person name="Mavromatis K."/>
            <person name="Mikhailova N."/>
            <person name="Huntemann M."/>
            <person name="Chen A."/>
            <person name="Palaniappan K."/>
            <person name="Land M."/>
            <person name="Hauser L."/>
            <person name="Detter J.C."/>
            <person name="Brambilla E.M."/>
            <person name="Rohde M."/>
            <person name="Goker M."/>
            <person name="Woyke T."/>
            <person name="Bristow J."/>
            <person name="Eisen J.A."/>
            <person name="Markowitz V."/>
            <person name="Hugenholtz P."/>
            <person name="Kyrpides N.C."/>
            <person name="Klenk H.P."/>
            <person name="Ivanova N."/>
        </authorList>
    </citation>
    <scope>NUCLEOTIDE SEQUENCE [LARGE SCALE GENOMIC DNA]</scope>
    <source>
        <strain evidence="9">DSM 17128</strain>
    </source>
</reference>
<dbReference type="PANTHER" id="PTHR33406:SF13">
    <property type="entry name" value="MEMBRANE PROTEIN YDFJ"/>
    <property type="match status" value="1"/>
</dbReference>